<sequence>MDTVRWVDTVRWSEAESDAYDERRAAAVERERARRVAVVAASNAAVGPEHPETLAARADLLDYCADQHLGEVLDDATALERVCLRVLGADHRVSIAVRAVRAVERIESDAEAPAAVRTLASLVERQCGILGPADPETLRLRRLLLARTWRHYELAGAGEPETRARQWAELVADHARLLGPGHPDTLTCWEQEAADYCEFGAHVPEARHYAALAADRTRLLGATHPDTLRSRTDHVTSLFETGDTADRALWARLHVELVADCVRVLGRDDPRTQRAVESVP</sequence>
<accession>A0A6G9XQQ0</accession>
<dbReference type="RefSeq" id="WP_167462316.1">
    <property type="nucleotide sequence ID" value="NZ_CP046171.1"/>
</dbReference>
<evidence type="ECO:0000313" key="1">
    <source>
        <dbReference type="EMBL" id="QIS03248.1"/>
    </source>
</evidence>
<dbReference type="Proteomes" id="UP000501705">
    <property type="component" value="Chromosome"/>
</dbReference>
<dbReference type="Gene3D" id="1.25.40.10">
    <property type="entry name" value="Tetratricopeptide repeat domain"/>
    <property type="match status" value="1"/>
</dbReference>
<reference evidence="1 2" key="1">
    <citation type="journal article" date="2019" name="ACS Chem. Biol.">
        <title>Identification and Mobilization of a Cryptic Antibiotic Biosynthesis Gene Locus from a Human-Pathogenic Nocardia Isolate.</title>
        <authorList>
            <person name="Herisse M."/>
            <person name="Ishida K."/>
            <person name="Porter J.L."/>
            <person name="Howden B."/>
            <person name="Hertweck C."/>
            <person name="Stinear T.P."/>
            <person name="Pidot S.J."/>
        </authorList>
    </citation>
    <scope>NUCLEOTIDE SEQUENCE [LARGE SCALE GENOMIC DNA]</scope>
    <source>
        <strain evidence="1 2">AUSMDU00024985</strain>
    </source>
</reference>
<evidence type="ECO:0000313" key="2">
    <source>
        <dbReference type="Proteomes" id="UP000501705"/>
    </source>
</evidence>
<dbReference type="EMBL" id="CP046171">
    <property type="protein sequence ID" value="QIS03248.1"/>
    <property type="molecule type" value="Genomic_DNA"/>
</dbReference>
<dbReference type="AlphaFoldDB" id="A0A6G9XQQ0"/>
<proteinExistence type="predicted"/>
<dbReference type="InterPro" id="IPR011990">
    <property type="entry name" value="TPR-like_helical_dom_sf"/>
</dbReference>
<protein>
    <recommendedName>
        <fullName evidence="3">Tetratricopeptide repeat protein</fullName>
    </recommendedName>
</protein>
<gene>
    <name evidence="1" type="ORF">F5X71_13840</name>
</gene>
<evidence type="ECO:0008006" key="3">
    <source>
        <dbReference type="Google" id="ProtNLM"/>
    </source>
</evidence>
<name>A0A6G9XQQ0_NOCBR</name>
<organism evidence="1 2">
    <name type="scientific">Nocardia brasiliensis</name>
    <dbReference type="NCBI Taxonomy" id="37326"/>
    <lineage>
        <taxon>Bacteria</taxon>
        <taxon>Bacillati</taxon>
        <taxon>Actinomycetota</taxon>
        <taxon>Actinomycetes</taxon>
        <taxon>Mycobacteriales</taxon>
        <taxon>Nocardiaceae</taxon>
        <taxon>Nocardia</taxon>
    </lineage>
</organism>